<dbReference type="InterPro" id="IPR005123">
    <property type="entry name" value="Oxoglu/Fe-dep_dioxygenase_dom"/>
</dbReference>
<dbReference type="AlphaFoldDB" id="A0A087HLH7"/>
<keyword evidence="9" id="KW-1185">Reference proteome</keyword>
<dbReference type="PANTHER" id="PTHR10209">
    <property type="entry name" value="OXIDOREDUCTASE, 2OG-FE II OXYGENASE FAMILY PROTEIN"/>
    <property type="match status" value="1"/>
</dbReference>
<dbReference type="InterPro" id="IPR027443">
    <property type="entry name" value="IPNS-like_sf"/>
</dbReference>
<evidence type="ECO:0000256" key="1">
    <source>
        <dbReference type="ARBA" id="ARBA00001962"/>
    </source>
</evidence>
<dbReference type="GO" id="GO:0046872">
    <property type="term" value="F:metal ion binding"/>
    <property type="evidence" value="ECO:0007669"/>
    <property type="project" value="UniProtKB-KW"/>
</dbReference>
<accession>A0A087HLH7</accession>
<evidence type="ECO:0000256" key="2">
    <source>
        <dbReference type="ARBA" id="ARBA00008056"/>
    </source>
</evidence>
<dbReference type="Pfam" id="PF14226">
    <property type="entry name" value="DIOX_N"/>
    <property type="match status" value="1"/>
</dbReference>
<dbReference type="PROSITE" id="PS51471">
    <property type="entry name" value="FE2OG_OXY"/>
    <property type="match status" value="1"/>
</dbReference>
<feature type="domain" description="Fe2OG dioxygenase" evidence="7">
    <location>
        <begin position="216"/>
        <end position="317"/>
    </location>
</feature>
<dbReference type="InterPro" id="IPR026992">
    <property type="entry name" value="DIOX_N"/>
</dbReference>
<evidence type="ECO:0000313" key="8">
    <source>
        <dbReference type="EMBL" id="KFK42979.1"/>
    </source>
</evidence>
<evidence type="ECO:0000256" key="3">
    <source>
        <dbReference type="ARBA" id="ARBA00022723"/>
    </source>
</evidence>
<dbReference type="Gene3D" id="2.60.120.330">
    <property type="entry name" value="B-lactam Antibiotic, Isopenicillin N Synthase, Chain"/>
    <property type="match status" value="1"/>
</dbReference>
<dbReference type="GO" id="GO:0051213">
    <property type="term" value="F:dioxygenase activity"/>
    <property type="evidence" value="ECO:0007669"/>
    <property type="project" value="UniProtKB-ARBA"/>
</dbReference>
<keyword evidence="5 6" id="KW-0408">Iron</keyword>
<gene>
    <name evidence="8" type="ordered locus">AALP_Aa1g063900</name>
</gene>
<comment type="cofactor">
    <cofactor evidence="1">
        <name>Fe cation</name>
        <dbReference type="ChEBI" id="CHEBI:24875"/>
    </cofactor>
</comment>
<dbReference type="Gramene" id="KFK42979">
    <property type="protein sequence ID" value="KFK42979"/>
    <property type="gene ID" value="AALP_AA1G063900"/>
</dbReference>
<dbReference type="FunFam" id="2.60.120.330:FF:000005">
    <property type="entry name" value="1-aminocyclopropane-1-carboxylate oxidase homolog 1"/>
    <property type="match status" value="1"/>
</dbReference>
<protein>
    <recommendedName>
        <fullName evidence="7">Fe2OG dioxygenase domain-containing protein</fullName>
    </recommendedName>
</protein>
<dbReference type="OrthoDB" id="288590at2759"/>
<dbReference type="InterPro" id="IPR044861">
    <property type="entry name" value="IPNS-like_FE2OG_OXY"/>
</dbReference>
<keyword evidence="4 6" id="KW-0560">Oxidoreductase</keyword>
<evidence type="ECO:0000256" key="5">
    <source>
        <dbReference type="ARBA" id="ARBA00023004"/>
    </source>
</evidence>
<dbReference type="Pfam" id="PF03171">
    <property type="entry name" value="2OG-FeII_Oxy"/>
    <property type="match status" value="1"/>
</dbReference>
<dbReference type="PANTHER" id="PTHR10209:SF876">
    <property type="entry name" value="1-AMINOCYCLOPROPANE-1-CARBOXYLATE OXIDASE HOMOLOG 2"/>
    <property type="match status" value="1"/>
</dbReference>
<organism evidence="8 9">
    <name type="scientific">Arabis alpina</name>
    <name type="common">Alpine rock-cress</name>
    <dbReference type="NCBI Taxonomy" id="50452"/>
    <lineage>
        <taxon>Eukaryota</taxon>
        <taxon>Viridiplantae</taxon>
        <taxon>Streptophyta</taxon>
        <taxon>Embryophyta</taxon>
        <taxon>Tracheophyta</taxon>
        <taxon>Spermatophyta</taxon>
        <taxon>Magnoliopsida</taxon>
        <taxon>eudicotyledons</taxon>
        <taxon>Gunneridae</taxon>
        <taxon>Pentapetalae</taxon>
        <taxon>rosids</taxon>
        <taxon>malvids</taxon>
        <taxon>Brassicales</taxon>
        <taxon>Brassicaceae</taxon>
        <taxon>Arabideae</taxon>
        <taxon>Arabis</taxon>
    </lineage>
</organism>
<dbReference type="eggNOG" id="KOG0143">
    <property type="taxonomic scope" value="Eukaryota"/>
</dbReference>
<evidence type="ECO:0000256" key="4">
    <source>
        <dbReference type="ARBA" id="ARBA00023002"/>
    </source>
</evidence>
<proteinExistence type="inferred from homology"/>
<reference evidence="9" key="1">
    <citation type="journal article" date="2015" name="Nat. Plants">
        <title>Genome expansion of Arabis alpina linked with retrotransposition and reduced symmetric DNA methylation.</title>
        <authorList>
            <person name="Willing E.M."/>
            <person name="Rawat V."/>
            <person name="Mandakova T."/>
            <person name="Maumus F."/>
            <person name="James G.V."/>
            <person name="Nordstroem K.J."/>
            <person name="Becker C."/>
            <person name="Warthmann N."/>
            <person name="Chica C."/>
            <person name="Szarzynska B."/>
            <person name="Zytnicki M."/>
            <person name="Albani M.C."/>
            <person name="Kiefer C."/>
            <person name="Bergonzi S."/>
            <person name="Castaings L."/>
            <person name="Mateos J.L."/>
            <person name="Berns M.C."/>
            <person name="Bujdoso N."/>
            <person name="Piofczyk T."/>
            <person name="de Lorenzo L."/>
            <person name="Barrero-Sicilia C."/>
            <person name="Mateos I."/>
            <person name="Piednoel M."/>
            <person name="Hagmann J."/>
            <person name="Chen-Min-Tao R."/>
            <person name="Iglesias-Fernandez R."/>
            <person name="Schuster S.C."/>
            <person name="Alonso-Blanco C."/>
            <person name="Roudier F."/>
            <person name="Carbonero P."/>
            <person name="Paz-Ares J."/>
            <person name="Davis S.J."/>
            <person name="Pecinka A."/>
            <person name="Quesneville H."/>
            <person name="Colot V."/>
            <person name="Lysak M.A."/>
            <person name="Weigel D."/>
            <person name="Coupland G."/>
            <person name="Schneeberger K."/>
        </authorList>
    </citation>
    <scope>NUCLEOTIDE SEQUENCE [LARGE SCALE GENOMIC DNA]</scope>
    <source>
        <strain evidence="9">cv. Pajares</strain>
    </source>
</reference>
<keyword evidence="3 6" id="KW-0479">Metal-binding</keyword>
<evidence type="ECO:0000313" key="9">
    <source>
        <dbReference type="Proteomes" id="UP000029120"/>
    </source>
</evidence>
<dbReference type="OMA" id="YWIDVPH"/>
<name>A0A087HLH7_ARAAL</name>
<dbReference type="EMBL" id="CM002869">
    <property type="protein sequence ID" value="KFK42979.1"/>
    <property type="molecule type" value="Genomic_DNA"/>
</dbReference>
<dbReference type="Proteomes" id="UP000029120">
    <property type="component" value="Chromosome 1"/>
</dbReference>
<dbReference type="SUPFAM" id="SSF51197">
    <property type="entry name" value="Clavaminate synthase-like"/>
    <property type="match status" value="1"/>
</dbReference>
<evidence type="ECO:0000256" key="6">
    <source>
        <dbReference type="RuleBase" id="RU003682"/>
    </source>
</evidence>
<sequence length="368" mass="41621">MEATKIASFDRISELKAFDETKTGVKGLVDSGVSQIPRIFHHSTVNLANHKPLSSDLLHLTTIPTIDLGGRVFEDAITRKNVIKGIKDASEKWGFFQVINHGVSLELLEKMKNGVRGFNEQSPEVRKQFYTRDFSKEFVYTSNFDLYTSQAASWRDTFMCYMAPNPPKPHDLPPICRDVMIEYSKEVMNLGEFLFQFLSEALGLNTNHLNDIDCSMGLRMLCHYYPPCPEPDLTIGTSQHSDSSFLTVLLPDLIEGLQVRRDGYWFDVPPVPGALIINIGDLLQLITNDKFVSLEHRVLANRATRARVSVACFFTTGVRPNPRMYGPIRELVSEDNPPKYRETTVKEFAAQRSARGLDGTSDLLHFKI</sequence>
<evidence type="ECO:0000259" key="7">
    <source>
        <dbReference type="PROSITE" id="PS51471"/>
    </source>
</evidence>
<comment type="similarity">
    <text evidence="2 6">Belongs to the iron/ascorbate-dependent oxidoreductase family.</text>
</comment>